<gene>
    <name evidence="1" type="ORF">ACCO45_008044</name>
</gene>
<reference evidence="1" key="1">
    <citation type="submission" date="2024-12" db="EMBL/GenBank/DDBJ databases">
        <title>Comparative genomics and development of molecular markers within Purpureocillium lilacinum and among Purpureocillium species.</title>
        <authorList>
            <person name="Yeh Z.-Y."/>
            <person name="Ni N.-T."/>
            <person name="Lo P.-H."/>
            <person name="Mushyakhwo K."/>
            <person name="Lin C.-F."/>
            <person name="Nai Y.-S."/>
        </authorList>
    </citation>
    <scope>NUCLEOTIDE SEQUENCE</scope>
    <source>
        <strain evidence="1">NCHU-NPUST-175</strain>
    </source>
</reference>
<accession>A0ACC4DM49</accession>
<evidence type="ECO:0000313" key="1">
    <source>
        <dbReference type="EMBL" id="KAL3957466.1"/>
    </source>
</evidence>
<evidence type="ECO:0000313" key="2">
    <source>
        <dbReference type="Proteomes" id="UP001638806"/>
    </source>
</evidence>
<sequence length="147" mass="16617">MERTASKKQDVGKVQDKSRKARTDSKLNVKVNDSLAWPGRDKVDPRAPYYFKLELSEKFLSSEAYKANHSSLQALMAELAAKRGNMGFYKTAADVACRIPDNATFRRQAWLVGIAVNPWRATSQRSSSVKERLAHWGVYIRPADDQV</sequence>
<organism evidence="1 2">
    <name type="scientific">Purpureocillium lilacinum</name>
    <name type="common">Paecilomyces lilacinus</name>
    <dbReference type="NCBI Taxonomy" id="33203"/>
    <lineage>
        <taxon>Eukaryota</taxon>
        <taxon>Fungi</taxon>
        <taxon>Dikarya</taxon>
        <taxon>Ascomycota</taxon>
        <taxon>Pezizomycotina</taxon>
        <taxon>Sordariomycetes</taxon>
        <taxon>Hypocreomycetidae</taxon>
        <taxon>Hypocreales</taxon>
        <taxon>Ophiocordycipitaceae</taxon>
        <taxon>Purpureocillium</taxon>
    </lineage>
</organism>
<name>A0ACC4DM49_PURLI</name>
<comment type="caution">
    <text evidence="1">The sequence shown here is derived from an EMBL/GenBank/DDBJ whole genome shotgun (WGS) entry which is preliminary data.</text>
</comment>
<proteinExistence type="predicted"/>
<dbReference type="EMBL" id="JBGNUJ010000007">
    <property type="protein sequence ID" value="KAL3957466.1"/>
    <property type="molecule type" value="Genomic_DNA"/>
</dbReference>
<dbReference type="Proteomes" id="UP001638806">
    <property type="component" value="Unassembled WGS sequence"/>
</dbReference>
<protein>
    <submittedName>
        <fullName evidence="1">Uncharacterized protein</fullName>
    </submittedName>
</protein>
<keyword evidence="2" id="KW-1185">Reference proteome</keyword>